<sequence length="272" mass="30492">MPVDYHDLARKGLLAPDFDQWGLRHPYDSSVGHEAARSVCLPPNVFRATDGWTVAHEAASHGTLPPDFDRWYLADVDGWSVAHEATRTGHLPPDFIHWEIRDLRGWTVAHEAASHGALPPDFNRWDLADFDGYTVAHTAAEHGHLPPNFPHMDWADADGLTVGKVYAKKMNSLPAGTGPAQKPKDSTRTMVYDFSKASTPKNLIDPEEVATINRILRKYPCDIEDDRTRLHPDLKVTPEERRILRKYLMAKGYHATKDAVAELDAMGDAMED</sequence>
<reference evidence="1 2" key="1">
    <citation type="submission" date="2020-10" db="EMBL/GenBank/DDBJ databases">
        <title>Genomic Encyclopedia of Type Strains, Phase IV (KMG-IV): sequencing the most valuable type-strain genomes for metagenomic binning, comparative biology and taxonomic classification.</title>
        <authorList>
            <person name="Goeker M."/>
        </authorList>
    </citation>
    <scope>NUCLEOTIDE SEQUENCE [LARGE SCALE GENOMIC DNA]</scope>
    <source>
        <strain evidence="1 2">DSM 4194</strain>
    </source>
</reference>
<evidence type="ECO:0000313" key="1">
    <source>
        <dbReference type="EMBL" id="MBE1424858.1"/>
    </source>
</evidence>
<proteinExistence type="predicted"/>
<name>A0ABR9H2Q6_9BACT</name>
<accession>A0ABR9H2Q6</accession>
<gene>
    <name evidence="1" type="ORF">H4684_001497</name>
</gene>
<comment type="caution">
    <text evidence="1">The sequence shown here is derived from an EMBL/GenBank/DDBJ whole genome shotgun (WGS) entry which is preliminary data.</text>
</comment>
<dbReference type="InterPro" id="IPR036770">
    <property type="entry name" value="Ankyrin_rpt-contain_sf"/>
</dbReference>
<dbReference type="Proteomes" id="UP000639010">
    <property type="component" value="Unassembled WGS sequence"/>
</dbReference>
<keyword evidence="2" id="KW-1185">Reference proteome</keyword>
<dbReference type="EMBL" id="JADBGG010000009">
    <property type="protein sequence ID" value="MBE1424858.1"/>
    <property type="molecule type" value="Genomic_DNA"/>
</dbReference>
<organism evidence="1 2">
    <name type="scientific">Desulfomicrobium macestii</name>
    <dbReference type="NCBI Taxonomy" id="90731"/>
    <lineage>
        <taxon>Bacteria</taxon>
        <taxon>Pseudomonadati</taxon>
        <taxon>Thermodesulfobacteriota</taxon>
        <taxon>Desulfovibrionia</taxon>
        <taxon>Desulfovibrionales</taxon>
        <taxon>Desulfomicrobiaceae</taxon>
        <taxon>Desulfomicrobium</taxon>
    </lineage>
</organism>
<dbReference type="RefSeq" id="WP_192623321.1">
    <property type="nucleotide sequence ID" value="NZ_JADBGG010000009.1"/>
</dbReference>
<evidence type="ECO:0000313" key="2">
    <source>
        <dbReference type="Proteomes" id="UP000639010"/>
    </source>
</evidence>
<protein>
    <submittedName>
        <fullName evidence="1">Uncharacterized protein</fullName>
    </submittedName>
</protein>
<dbReference type="SUPFAM" id="SSF48403">
    <property type="entry name" value="Ankyrin repeat"/>
    <property type="match status" value="1"/>
</dbReference>